<feature type="transmembrane region" description="Helical" evidence="1">
    <location>
        <begin position="252"/>
        <end position="282"/>
    </location>
</feature>
<feature type="transmembrane region" description="Helical" evidence="1">
    <location>
        <begin position="172"/>
        <end position="202"/>
    </location>
</feature>
<keyword evidence="3" id="KW-1185">Reference proteome</keyword>
<proteinExistence type="predicted"/>
<dbReference type="EMBL" id="LLZS01000006">
    <property type="protein sequence ID" value="KUR71685.1"/>
    <property type="molecule type" value="Genomic_DNA"/>
</dbReference>
<feature type="transmembrane region" description="Helical" evidence="1">
    <location>
        <begin position="319"/>
        <end position="337"/>
    </location>
</feature>
<sequence>MLDTRPLSARDKPLGELALIFLLSALAAIPAILAPVLPLTDLGGHVGRYAVQLDGGHSAVLRAWYTFEWGLLPNLGVDLLVQLLAPVMGLEPAVHFIVGSIPPLMVSGMLLLSRAAHGRIGVNALYALPLAISLPYLYGFANFALSIALAFHAMALWIALEPRPVLRTALFVPIGFLLWLCHLVGWAVFSLVAGMTALVANWRAGKRVIGTVIATGLMTAPLLLGPVIGALQPKEGAEAIALLANNDAPRKIVWLIMAMADRWLVWDAAGAAVIAFVIYISLRTRGFHVHPGLMLSALALLGLFLLMPDTIMGSRFADMRLGPVILALFVLASAPGPLVDPRLTRWLLIGGLVFGGARVASNSVSMALAGNQFAETLTAIEAVPRGSNLVSLYVDECKGWSTDRRRHIMGYGLARRHLFDNGQWQLPSGQLIAIHNPRLAPFDRDPSTITFLEPCGESPGLPATVAAVPRAARYLWVIRIDPATRLQGWEPLRATSDSVLYRRLPTQVN</sequence>
<organism evidence="2 3">
    <name type="scientific">Novosphingobium fuchskuhlense</name>
    <dbReference type="NCBI Taxonomy" id="1117702"/>
    <lineage>
        <taxon>Bacteria</taxon>
        <taxon>Pseudomonadati</taxon>
        <taxon>Pseudomonadota</taxon>
        <taxon>Alphaproteobacteria</taxon>
        <taxon>Sphingomonadales</taxon>
        <taxon>Sphingomonadaceae</taxon>
        <taxon>Novosphingobium</taxon>
    </lineage>
</organism>
<feature type="transmembrane region" description="Helical" evidence="1">
    <location>
        <begin position="343"/>
        <end position="360"/>
    </location>
</feature>
<dbReference type="STRING" id="1117702.AQZ52_08725"/>
<reference evidence="2 3" key="1">
    <citation type="submission" date="2015-10" db="EMBL/GenBank/DDBJ databases">
        <title>Draft genome sequence of Novosphingobium fuchskuhlense DSM 25065 isolated from a surface water sample of the southwest basin of Lake Grosse Fuchskuhle.</title>
        <authorList>
            <person name="Ruckert C."/>
            <person name="Winkler A."/>
            <person name="Glaeser J."/>
            <person name="Grossart H.-P."/>
            <person name="Kalinowski J."/>
            <person name="Glaeser S."/>
        </authorList>
    </citation>
    <scope>NUCLEOTIDE SEQUENCE [LARGE SCALE GENOMIC DNA]</scope>
    <source>
        <strain evidence="2 3">FNE08-7</strain>
    </source>
</reference>
<evidence type="ECO:0000256" key="1">
    <source>
        <dbReference type="SAM" id="Phobius"/>
    </source>
</evidence>
<evidence type="ECO:0000313" key="2">
    <source>
        <dbReference type="EMBL" id="KUR71685.1"/>
    </source>
</evidence>
<accession>A0A117UVM0</accession>
<feature type="transmembrane region" description="Helical" evidence="1">
    <location>
        <begin position="288"/>
        <end position="307"/>
    </location>
</feature>
<keyword evidence="1" id="KW-1133">Transmembrane helix</keyword>
<feature type="transmembrane region" description="Helical" evidence="1">
    <location>
        <begin position="93"/>
        <end position="113"/>
    </location>
</feature>
<comment type="caution">
    <text evidence="2">The sequence shown here is derived from an EMBL/GenBank/DDBJ whole genome shotgun (WGS) entry which is preliminary data.</text>
</comment>
<evidence type="ECO:0000313" key="3">
    <source>
        <dbReference type="Proteomes" id="UP000058012"/>
    </source>
</evidence>
<name>A0A117UVM0_9SPHN</name>
<feature type="transmembrane region" description="Helical" evidence="1">
    <location>
        <begin position="143"/>
        <end position="160"/>
    </location>
</feature>
<feature type="transmembrane region" description="Helical" evidence="1">
    <location>
        <begin position="208"/>
        <end position="231"/>
    </location>
</feature>
<evidence type="ECO:0008006" key="4">
    <source>
        <dbReference type="Google" id="ProtNLM"/>
    </source>
</evidence>
<keyword evidence="1" id="KW-0812">Transmembrane</keyword>
<dbReference type="AlphaFoldDB" id="A0A117UVM0"/>
<feature type="transmembrane region" description="Helical" evidence="1">
    <location>
        <begin position="17"/>
        <end position="37"/>
    </location>
</feature>
<dbReference type="Proteomes" id="UP000058012">
    <property type="component" value="Unassembled WGS sequence"/>
</dbReference>
<gene>
    <name evidence="2" type="ORF">AQZ52_08725</name>
</gene>
<protein>
    <recommendedName>
        <fullName evidence="4">Glycosyltransferase RgtA/B/C/D-like domain-containing protein</fullName>
    </recommendedName>
</protein>
<keyword evidence="1" id="KW-0472">Membrane</keyword>